<dbReference type="InterPro" id="IPR014349">
    <property type="entry name" value="Rieske_Fe-S_prot"/>
</dbReference>
<evidence type="ECO:0000256" key="8">
    <source>
        <dbReference type="ARBA" id="ARBA00029586"/>
    </source>
</evidence>
<dbReference type="InterPro" id="IPR006311">
    <property type="entry name" value="TAT_signal"/>
</dbReference>
<dbReference type="InterPro" id="IPR005805">
    <property type="entry name" value="Rieske_Fe-S_prot_C"/>
</dbReference>
<accession>A0A317ZRW0</accession>
<evidence type="ECO:0000256" key="3">
    <source>
        <dbReference type="ARBA" id="ARBA00022714"/>
    </source>
</evidence>
<evidence type="ECO:0000256" key="1">
    <source>
        <dbReference type="ARBA" id="ARBA00002494"/>
    </source>
</evidence>
<reference evidence="11 12" key="1">
    <citation type="submission" date="2018-05" db="EMBL/GenBank/DDBJ databases">
        <title>Genetic diversity of glacier-inhabiting Cryobacterium bacteria in China and description of Cryobacterium mengkeensis sp. nov. and Arthrobacter glacialis sp. nov.</title>
        <authorList>
            <person name="Liu Q."/>
            <person name="Xin Y.-H."/>
        </authorList>
    </citation>
    <scope>NUCLEOTIDE SEQUENCE [LARGE SCALE GENOMIC DNA]</scope>
    <source>
        <strain evidence="11 12">SK-1</strain>
    </source>
</reference>
<evidence type="ECO:0000256" key="5">
    <source>
        <dbReference type="ARBA" id="ARBA00023004"/>
    </source>
</evidence>
<keyword evidence="3" id="KW-0001">2Fe-2S</keyword>
<dbReference type="RefSeq" id="WP_110127513.1">
    <property type="nucleotide sequence ID" value="NZ_QHLY01000012.1"/>
</dbReference>
<comment type="cofactor">
    <cofactor evidence="9">
        <name>[2Fe-2S] cluster</name>
        <dbReference type="ChEBI" id="CHEBI:190135"/>
    </cofactor>
</comment>
<evidence type="ECO:0000256" key="2">
    <source>
        <dbReference type="ARBA" id="ARBA00015816"/>
    </source>
</evidence>
<keyword evidence="4" id="KW-0479">Metal-binding</keyword>
<dbReference type="Proteomes" id="UP000246722">
    <property type="component" value="Unassembled WGS sequence"/>
</dbReference>
<dbReference type="GO" id="GO:0004497">
    <property type="term" value="F:monooxygenase activity"/>
    <property type="evidence" value="ECO:0007669"/>
    <property type="project" value="UniProtKB-ARBA"/>
</dbReference>
<dbReference type="CDD" id="cd03467">
    <property type="entry name" value="Rieske"/>
    <property type="match status" value="1"/>
</dbReference>
<dbReference type="SUPFAM" id="SSF50022">
    <property type="entry name" value="ISP domain"/>
    <property type="match status" value="1"/>
</dbReference>
<dbReference type="InterPro" id="IPR017941">
    <property type="entry name" value="Rieske_2Fe-2S"/>
</dbReference>
<evidence type="ECO:0000259" key="10">
    <source>
        <dbReference type="PROSITE" id="PS51296"/>
    </source>
</evidence>
<dbReference type="PROSITE" id="PS51318">
    <property type="entry name" value="TAT"/>
    <property type="match status" value="1"/>
</dbReference>
<dbReference type="PANTHER" id="PTHR10134">
    <property type="entry name" value="CYTOCHROME B-C1 COMPLEX SUBUNIT RIESKE, MITOCHONDRIAL"/>
    <property type="match status" value="1"/>
</dbReference>
<dbReference type="AlphaFoldDB" id="A0A317ZRW0"/>
<evidence type="ECO:0000313" key="11">
    <source>
        <dbReference type="EMBL" id="PXA67839.1"/>
    </source>
</evidence>
<feature type="domain" description="Rieske" evidence="10">
    <location>
        <begin position="57"/>
        <end position="150"/>
    </location>
</feature>
<sequence length="151" mass="14814">MTTPNLPPSTHTAATHSACTHLSRRALLVAGGAGTALALAACAPARNGADSGAGTPTEIALLSDVPVGGAVAVMLNGSQVIVSQPTEGTVVAFSAICTHAGCMVAPEKTGLSCPCHQSLFDTATGAVLQGPATEPLAEVSVTLDGDRVLAT</sequence>
<keyword evidence="7" id="KW-1015">Disulfide bond</keyword>
<comment type="caution">
    <text evidence="11">The sequence shown here is derived from an EMBL/GenBank/DDBJ whole genome shotgun (WGS) entry which is preliminary data.</text>
</comment>
<proteinExistence type="predicted"/>
<dbReference type="Pfam" id="PF00355">
    <property type="entry name" value="Rieske"/>
    <property type="match status" value="1"/>
</dbReference>
<keyword evidence="5" id="KW-0408">Iron</keyword>
<dbReference type="GO" id="GO:0046872">
    <property type="term" value="F:metal ion binding"/>
    <property type="evidence" value="ECO:0007669"/>
    <property type="project" value="UniProtKB-KW"/>
</dbReference>
<evidence type="ECO:0000256" key="7">
    <source>
        <dbReference type="ARBA" id="ARBA00023157"/>
    </source>
</evidence>
<dbReference type="Gene3D" id="2.102.10.10">
    <property type="entry name" value="Rieske [2Fe-2S] iron-sulphur domain"/>
    <property type="match status" value="1"/>
</dbReference>
<evidence type="ECO:0000313" key="12">
    <source>
        <dbReference type="Proteomes" id="UP000246722"/>
    </source>
</evidence>
<dbReference type="GO" id="GO:0016705">
    <property type="term" value="F:oxidoreductase activity, acting on paired donors, with incorporation or reduction of molecular oxygen"/>
    <property type="evidence" value="ECO:0007669"/>
    <property type="project" value="UniProtKB-ARBA"/>
</dbReference>
<gene>
    <name evidence="11" type="ORF">CTB96_14255</name>
</gene>
<evidence type="ECO:0000256" key="9">
    <source>
        <dbReference type="ARBA" id="ARBA00034078"/>
    </source>
</evidence>
<protein>
    <recommendedName>
        <fullName evidence="2">Cytochrome bc1 complex Rieske iron-sulfur subunit</fullName>
    </recommendedName>
    <alternativeName>
        <fullName evidence="8">Cytochrome bc1 reductase complex subunit QcrA</fullName>
    </alternativeName>
</protein>
<dbReference type="OrthoDB" id="25106at2"/>
<evidence type="ECO:0000256" key="4">
    <source>
        <dbReference type="ARBA" id="ARBA00022723"/>
    </source>
</evidence>
<dbReference type="PROSITE" id="PS51296">
    <property type="entry name" value="RIESKE"/>
    <property type="match status" value="1"/>
</dbReference>
<organism evidence="11 12">
    <name type="scientific">Cryobacterium arcticum</name>
    <dbReference type="NCBI Taxonomy" id="670052"/>
    <lineage>
        <taxon>Bacteria</taxon>
        <taxon>Bacillati</taxon>
        <taxon>Actinomycetota</taxon>
        <taxon>Actinomycetes</taxon>
        <taxon>Micrococcales</taxon>
        <taxon>Microbacteriaceae</taxon>
        <taxon>Cryobacterium</taxon>
    </lineage>
</organism>
<keyword evidence="6" id="KW-0411">Iron-sulfur</keyword>
<dbReference type="EMBL" id="QHLY01000012">
    <property type="protein sequence ID" value="PXA67839.1"/>
    <property type="molecule type" value="Genomic_DNA"/>
</dbReference>
<dbReference type="InterPro" id="IPR036922">
    <property type="entry name" value="Rieske_2Fe-2S_sf"/>
</dbReference>
<keyword evidence="12" id="KW-1185">Reference proteome</keyword>
<dbReference type="GO" id="GO:0051537">
    <property type="term" value="F:2 iron, 2 sulfur cluster binding"/>
    <property type="evidence" value="ECO:0007669"/>
    <property type="project" value="UniProtKB-KW"/>
</dbReference>
<evidence type="ECO:0000256" key="6">
    <source>
        <dbReference type="ARBA" id="ARBA00023014"/>
    </source>
</evidence>
<name>A0A317ZRW0_9MICO</name>
<dbReference type="GO" id="GO:0016020">
    <property type="term" value="C:membrane"/>
    <property type="evidence" value="ECO:0007669"/>
    <property type="project" value="InterPro"/>
</dbReference>
<comment type="function">
    <text evidence="1">Iron-sulfur subunit of the cytochrome bc1 complex, an essential component of the respiratory electron transport chain required for ATP synthesis. The bc1 complex catalyzes the oxidation of menaquinol and the reduction of cytochrome c in the respiratory chain. The bc1 complex operates through a Q-cycle mechanism that couples electron transfer to generation of the proton gradient that drives ATP synthesis.</text>
</comment>
<dbReference type="PRINTS" id="PR00162">
    <property type="entry name" value="RIESKE"/>
</dbReference>